<accession>A0A158IAV5</accession>
<comment type="subcellular location">
    <subcellularLocation>
        <location evidence="1">Cell outer membrane</location>
        <topology evidence="1">Multi-pass membrane protein</topology>
    </subcellularLocation>
</comment>
<dbReference type="InterPro" id="IPR050298">
    <property type="entry name" value="Gram-neg_bact_OMP"/>
</dbReference>
<feature type="domain" description="Porin" evidence="12">
    <location>
        <begin position="13"/>
        <end position="342"/>
    </location>
</feature>
<dbReference type="AlphaFoldDB" id="A0A158IAV5"/>
<feature type="signal peptide" evidence="11">
    <location>
        <begin position="1"/>
        <end position="22"/>
    </location>
</feature>
<dbReference type="Proteomes" id="UP000054683">
    <property type="component" value="Unassembled WGS sequence"/>
</dbReference>
<keyword evidence="10" id="KW-0998">Cell outer membrane</keyword>
<dbReference type="Pfam" id="PF13609">
    <property type="entry name" value="Porin_4"/>
    <property type="match status" value="1"/>
</dbReference>
<dbReference type="GO" id="GO:0009279">
    <property type="term" value="C:cell outer membrane"/>
    <property type="evidence" value="ECO:0007669"/>
    <property type="project" value="UniProtKB-SubCell"/>
</dbReference>
<evidence type="ECO:0000256" key="7">
    <source>
        <dbReference type="ARBA" id="ARBA00023065"/>
    </source>
</evidence>
<organism evidence="13 14">
    <name type="scientific">Caballeronia udeis</name>
    <dbReference type="NCBI Taxonomy" id="1232866"/>
    <lineage>
        <taxon>Bacteria</taxon>
        <taxon>Pseudomonadati</taxon>
        <taxon>Pseudomonadota</taxon>
        <taxon>Betaproteobacteria</taxon>
        <taxon>Burkholderiales</taxon>
        <taxon>Burkholderiaceae</taxon>
        <taxon>Caballeronia</taxon>
    </lineage>
</organism>
<dbReference type="PANTHER" id="PTHR34501">
    <property type="entry name" value="PROTEIN YDDL-RELATED"/>
    <property type="match status" value="1"/>
</dbReference>
<name>A0A158IAV5_9BURK</name>
<dbReference type="PANTHER" id="PTHR34501:SF9">
    <property type="entry name" value="MAJOR OUTER MEMBRANE PROTEIN P.IA"/>
    <property type="match status" value="1"/>
</dbReference>
<keyword evidence="4" id="KW-1134">Transmembrane beta strand</keyword>
<evidence type="ECO:0000256" key="5">
    <source>
        <dbReference type="ARBA" id="ARBA00022692"/>
    </source>
</evidence>
<dbReference type="EMBL" id="FCOK02000046">
    <property type="protein sequence ID" value="SAL53708.1"/>
    <property type="molecule type" value="Genomic_DNA"/>
</dbReference>
<evidence type="ECO:0000256" key="8">
    <source>
        <dbReference type="ARBA" id="ARBA00023114"/>
    </source>
</evidence>
<feature type="chain" id="PRO_5008501921" evidence="11">
    <location>
        <begin position="23"/>
        <end position="376"/>
    </location>
</feature>
<reference evidence="13 14" key="1">
    <citation type="submission" date="2016-01" db="EMBL/GenBank/DDBJ databases">
        <authorList>
            <person name="Oliw E.H."/>
        </authorList>
    </citation>
    <scope>NUCLEOTIDE SEQUENCE [LARGE SCALE GENOMIC DNA]</scope>
    <source>
        <strain evidence="13">LMG 27134</strain>
    </source>
</reference>
<dbReference type="Gene3D" id="2.40.160.10">
    <property type="entry name" value="Porin"/>
    <property type="match status" value="1"/>
</dbReference>
<keyword evidence="9" id="KW-0472">Membrane</keyword>
<dbReference type="OrthoDB" id="8982743at2"/>
<keyword evidence="5" id="KW-0812">Transmembrane</keyword>
<evidence type="ECO:0000256" key="6">
    <source>
        <dbReference type="ARBA" id="ARBA00022729"/>
    </source>
</evidence>
<evidence type="ECO:0000256" key="11">
    <source>
        <dbReference type="SAM" id="SignalP"/>
    </source>
</evidence>
<evidence type="ECO:0000256" key="4">
    <source>
        <dbReference type="ARBA" id="ARBA00022452"/>
    </source>
</evidence>
<dbReference type="RefSeq" id="WP_062090009.1">
    <property type="nucleotide sequence ID" value="NZ_FCOK02000046.1"/>
</dbReference>
<evidence type="ECO:0000256" key="2">
    <source>
        <dbReference type="ARBA" id="ARBA00011233"/>
    </source>
</evidence>
<evidence type="ECO:0000259" key="12">
    <source>
        <dbReference type="Pfam" id="PF13609"/>
    </source>
</evidence>
<evidence type="ECO:0000313" key="13">
    <source>
        <dbReference type="EMBL" id="SAL53708.1"/>
    </source>
</evidence>
<dbReference type="InterPro" id="IPR033900">
    <property type="entry name" value="Gram_neg_porin_domain"/>
</dbReference>
<dbReference type="GO" id="GO:0015288">
    <property type="term" value="F:porin activity"/>
    <property type="evidence" value="ECO:0007669"/>
    <property type="project" value="UniProtKB-KW"/>
</dbReference>
<keyword evidence="8" id="KW-0626">Porin</keyword>
<evidence type="ECO:0000256" key="3">
    <source>
        <dbReference type="ARBA" id="ARBA00022448"/>
    </source>
</evidence>
<protein>
    <submittedName>
        <fullName evidence="13">Porin</fullName>
    </submittedName>
</protein>
<dbReference type="PRINTS" id="PR00184">
    <property type="entry name" value="NEISSPPORIN"/>
</dbReference>
<sequence length="376" mass="38897">MKRQVISTIALGIAAYATGAHAQNSVTLYGVVDTGIAYIHNSGGNSTQVKMSSGNLSGNQWGVKGSEDLGGGLTANFQLENGFDLGSGQLQNNGREFGRLAFVGLTSTSYGALTLGRQYDPVTDLLQPITADSYSGIFAPPGDIDNYDDSARFDNAVKWTSPTWGGVTVETMYALGGVAGSVGSGQTWSAAAAYTAGALSVAGGFLHVDNGNTVLSTRGTSTSDSFFNSSVNSAYASSRSINVGRVGAQYVIGSVTAGAAYSYSLYSPDASSTFTGSEHFQNGSVFASWMINPAFQLIGGYNYTKSGGNSSATYHQADVGLDYLLSKRTDVYLAGAYTHANGQNGAGEAQAVIGSYDVDAGAQSQLLAIVGLRHKF</sequence>
<evidence type="ECO:0000313" key="14">
    <source>
        <dbReference type="Proteomes" id="UP000054683"/>
    </source>
</evidence>
<comment type="subunit">
    <text evidence="2">Homotrimer.</text>
</comment>
<keyword evidence="7" id="KW-0406">Ion transport</keyword>
<dbReference type="CDD" id="cd00342">
    <property type="entry name" value="gram_neg_porins"/>
    <property type="match status" value="1"/>
</dbReference>
<proteinExistence type="predicted"/>
<evidence type="ECO:0000256" key="10">
    <source>
        <dbReference type="ARBA" id="ARBA00023237"/>
    </source>
</evidence>
<gene>
    <name evidence="13" type="ORF">AWB69_05668</name>
</gene>
<evidence type="ECO:0000256" key="1">
    <source>
        <dbReference type="ARBA" id="ARBA00004571"/>
    </source>
</evidence>
<evidence type="ECO:0000256" key="9">
    <source>
        <dbReference type="ARBA" id="ARBA00023136"/>
    </source>
</evidence>
<keyword evidence="3" id="KW-0813">Transport</keyword>
<dbReference type="InterPro" id="IPR002299">
    <property type="entry name" value="Porin_Neis"/>
</dbReference>
<dbReference type="InterPro" id="IPR023614">
    <property type="entry name" value="Porin_dom_sf"/>
</dbReference>
<keyword evidence="6 11" id="KW-0732">Signal</keyword>
<dbReference type="GO" id="GO:0046930">
    <property type="term" value="C:pore complex"/>
    <property type="evidence" value="ECO:0007669"/>
    <property type="project" value="UniProtKB-KW"/>
</dbReference>
<dbReference type="SUPFAM" id="SSF56935">
    <property type="entry name" value="Porins"/>
    <property type="match status" value="1"/>
</dbReference>
<dbReference type="GO" id="GO:0006811">
    <property type="term" value="P:monoatomic ion transport"/>
    <property type="evidence" value="ECO:0007669"/>
    <property type="project" value="UniProtKB-KW"/>
</dbReference>